<sequence length="127" mass="14515">MKQIKCDFFGKGERLYFNIQRLAEFESAVGKPIYNAIQQLSLSDIITAYEIGLRQYGRRSTQFYADRLQELFDSGEVELQDIIMPIMKAITGSGILGKKAYFMAFPEEKTPEDDAEIEAEEDEAVKN</sequence>
<dbReference type="EMBL" id="BK057790">
    <property type="protein sequence ID" value="DAE91870.1"/>
    <property type="molecule type" value="Genomic_DNA"/>
</dbReference>
<feature type="compositionally biased region" description="Acidic residues" evidence="1">
    <location>
        <begin position="110"/>
        <end position="127"/>
    </location>
</feature>
<evidence type="ECO:0000313" key="2">
    <source>
        <dbReference type="EMBL" id="DAE91870.1"/>
    </source>
</evidence>
<protein>
    <submittedName>
        <fullName evidence="2">Tail assembly chaperone protein</fullName>
    </submittedName>
</protein>
<reference evidence="2" key="1">
    <citation type="journal article" date="2021" name="Proc. Natl. Acad. Sci. U.S.A.">
        <title>A Catalog of Tens of Thousands of Viruses from Human Metagenomes Reveals Hidden Associations with Chronic Diseases.</title>
        <authorList>
            <person name="Tisza M.J."/>
            <person name="Buck C.B."/>
        </authorList>
    </citation>
    <scope>NUCLEOTIDE SEQUENCE</scope>
    <source>
        <strain evidence="2">Ct1NJ1</strain>
    </source>
</reference>
<organism evidence="2">
    <name type="scientific">Siphoviridae sp. ct1NJ1</name>
    <dbReference type="NCBI Taxonomy" id="2827557"/>
    <lineage>
        <taxon>Viruses</taxon>
        <taxon>Duplodnaviria</taxon>
        <taxon>Heunggongvirae</taxon>
        <taxon>Uroviricota</taxon>
        <taxon>Caudoviricetes</taxon>
    </lineage>
</organism>
<proteinExistence type="predicted"/>
<accession>A0A8S5RQY4</accession>
<feature type="region of interest" description="Disordered" evidence="1">
    <location>
        <begin position="107"/>
        <end position="127"/>
    </location>
</feature>
<evidence type="ECO:0000256" key="1">
    <source>
        <dbReference type="SAM" id="MobiDB-lite"/>
    </source>
</evidence>
<name>A0A8S5RQY4_9CAUD</name>